<reference evidence="1" key="1">
    <citation type="submission" date="2023-03" db="EMBL/GenBank/DDBJ databases">
        <title>Massive genome expansion in bonnet fungi (Mycena s.s.) driven by repeated elements and novel gene families across ecological guilds.</title>
        <authorList>
            <consortium name="Lawrence Berkeley National Laboratory"/>
            <person name="Harder C.B."/>
            <person name="Miyauchi S."/>
            <person name="Viragh M."/>
            <person name="Kuo A."/>
            <person name="Thoen E."/>
            <person name="Andreopoulos B."/>
            <person name="Lu D."/>
            <person name="Skrede I."/>
            <person name="Drula E."/>
            <person name="Henrissat B."/>
            <person name="Morin E."/>
            <person name="Kohler A."/>
            <person name="Barry K."/>
            <person name="LaButti K."/>
            <person name="Morin E."/>
            <person name="Salamov A."/>
            <person name="Lipzen A."/>
            <person name="Mereny Z."/>
            <person name="Hegedus B."/>
            <person name="Baldrian P."/>
            <person name="Stursova M."/>
            <person name="Weitz H."/>
            <person name="Taylor A."/>
            <person name="Grigoriev I.V."/>
            <person name="Nagy L.G."/>
            <person name="Martin F."/>
            <person name="Kauserud H."/>
        </authorList>
    </citation>
    <scope>NUCLEOTIDE SEQUENCE</scope>
    <source>
        <strain evidence="1">CBHHK067</strain>
    </source>
</reference>
<keyword evidence="2" id="KW-1185">Reference proteome</keyword>
<evidence type="ECO:0000313" key="2">
    <source>
        <dbReference type="Proteomes" id="UP001221757"/>
    </source>
</evidence>
<name>A0AAD7DE09_MYCRO</name>
<dbReference type="EMBL" id="JARKIE010000090">
    <property type="protein sequence ID" value="KAJ7687175.1"/>
    <property type="molecule type" value="Genomic_DNA"/>
</dbReference>
<accession>A0AAD7DE09</accession>
<sequence length="160" mass="17722">MGTFCPPDHTSFAVDHDSTIASPAEKMFDTNVIMLPDFLDKGVAVNIKRVLTNEVETEVEMRLFSPGPRTSEQMMTAWFIGVGVKISLAVFVDGDRKREDVAAVFVVWILTPVEAAALAEEDPTFKRKSSLNLFRLTQYGASNQFDMLPLAIPSLRVKLG</sequence>
<comment type="caution">
    <text evidence="1">The sequence shown here is derived from an EMBL/GenBank/DDBJ whole genome shotgun (WGS) entry which is preliminary data.</text>
</comment>
<protein>
    <submittedName>
        <fullName evidence="1">Uncharacterized protein</fullName>
    </submittedName>
</protein>
<dbReference type="AlphaFoldDB" id="A0AAD7DE09"/>
<evidence type="ECO:0000313" key="1">
    <source>
        <dbReference type="EMBL" id="KAJ7687175.1"/>
    </source>
</evidence>
<dbReference type="Proteomes" id="UP001221757">
    <property type="component" value="Unassembled WGS sequence"/>
</dbReference>
<proteinExistence type="predicted"/>
<gene>
    <name evidence="1" type="ORF">B0H17DRAFT_1136492</name>
</gene>
<organism evidence="1 2">
    <name type="scientific">Mycena rosella</name>
    <name type="common">Pink bonnet</name>
    <name type="synonym">Agaricus rosellus</name>
    <dbReference type="NCBI Taxonomy" id="1033263"/>
    <lineage>
        <taxon>Eukaryota</taxon>
        <taxon>Fungi</taxon>
        <taxon>Dikarya</taxon>
        <taxon>Basidiomycota</taxon>
        <taxon>Agaricomycotina</taxon>
        <taxon>Agaricomycetes</taxon>
        <taxon>Agaricomycetidae</taxon>
        <taxon>Agaricales</taxon>
        <taxon>Marasmiineae</taxon>
        <taxon>Mycenaceae</taxon>
        <taxon>Mycena</taxon>
    </lineage>
</organism>